<accession>A0A941HRL1</accession>
<dbReference type="PIRSF" id="PIRSF014972">
    <property type="entry name" value="FlK"/>
    <property type="match status" value="1"/>
</dbReference>
<evidence type="ECO:0000256" key="1">
    <source>
        <dbReference type="PIRSR" id="PIRSR014972-1"/>
    </source>
</evidence>
<feature type="active site" evidence="1">
    <location>
        <position position="32"/>
    </location>
</feature>
<evidence type="ECO:0000313" key="5">
    <source>
        <dbReference type="Proteomes" id="UP000675379"/>
    </source>
</evidence>
<dbReference type="EMBL" id="JAGSCS010000010">
    <property type="protein sequence ID" value="MBR0576357.1"/>
    <property type="molecule type" value="Genomic_DNA"/>
</dbReference>
<feature type="binding site" evidence="2">
    <location>
        <position position="59"/>
    </location>
    <ligand>
        <name>substrate</name>
    </ligand>
</feature>
<feature type="active site" evidence="1">
    <location>
        <position position="40"/>
    </location>
</feature>
<dbReference type="AlphaFoldDB" id="A0A941HRL1"/>
<reference evidence="4" key="1">
    <citation type="submission" date="2021-04" db="EMBL/GenBank/DDBJ databases">
        <title>Proteiniclasticum sedimins sp. nov., an obligate anaerobic bacterium isolated from anaerobic sludge.</title>
        <authorList>
            <person name="Liu J."/>
        </authorList>
    </citation>
    <scope>NUCLEOTIDE SEQUENCE</scope>
    <source>
        <strain evidence="4">BAD-10</strain>
    </source>
</reference>
<protein>
    <submittedName>
        <fullName evidence="4">Thioesterase family protein</fullName>
    </submittedName>
</protein>
<dbReference type="PANTHER" id="PTHR36934:SF1">
    <property type="entry name" value="THIOESTERASE DOMAIN-CONTAINING PROTEIN"/>
    <property type="match status" value="1"/>
</dbReference>
<feature type="domain" description="Fluoroacetyl-CoA-specific thioesterase-like" evidence="3">
    <location>
        <begin position="13"/>
        <end position="114"/>
    </location>
</feature>
<evidence type="ECO:0000313" key="4">
    <source>
        <dbReference type="EMBL" id="MBR0576357.1"/>
    </source>
</evidence>
<dbReference type="Pfam" id="PF22636">
    <property type="entry name" value="FlK"/>
    <property type="match status" value="1"/>
</dbReference>
<gene>
    <name evidence="4" type="ORF">KCG48_08375</name>
</gene>
<dbReference type="Proteomes" id="UP000675379">
    <property type="component" value="Unassembled WGS sequence"/>
</dbReference>
<name>A0A941HRL1_9CLOT</name>
<dbReference type="InterPro" id="IPR054485">
    <property type="entry name" value="FlK-like_dom"/>
</dbReference>
<proteinExistence type="predicted"/>
<comment type="caution">
    <text evidence="4">The sequence shown here is derived from an EMBL/GenBank/DDBJ whole genome shotgun (WGS) entry which is preliminary data.</text>
</comment>
<dbReference type="InterPro" id="IPR025540">
    <property type="entry name" value="FlK"/>
</dbReference>
<keyword evidence="5" id="KW-1185">Reference proteome</keyword>
<dbReference type="InterPro" id="IPR029069">
    <property type="entry name" value="HotDog_dom_sf"/>
</dbReference>
<dbReference type="SUPFAM" id="SSF54637">
    <property type="entry name" value="Thioesterase/thiol ester dehydrase-isomerase"/>
    <property type="match status" value="1"/>
</dbReference>
<feature type="binding site" evidence="2">
    <location>
        <position position="59"/>
    </location>
    <ligand>
        <name>CoA</name>
        <dbReference type="ChEBI" id="CHEBI:57287"/>
    </ligand>
</feature>
<sequence>MEKEWILEETRCVMEKDTAKALGSGDLPVYATPALAAFMEHTAKELLKPMLKEGETTVGTHLHLDHLKATGVGKTVRSRAELLQGEGRKMTLRVEVFEGEVLIGTAIHERVIVDGNKFMNKINHMI</sequence>
<evidence type="ECO:0000256" key="2">
    <source>
        <dbReference type="PIRSR" id="PIRSR014972-2"/>
    </source>
</evidence>
<dbReference type="Gene3D" id="3.10.129.10">
    <property type="entry name" value="Hotdog Thioesterase"/>
    <property type="match status" value="1"/>
</dbReference>
<dbReference type="PANTHER" id="PTHR36934">
    <property type="entry name" value="BLR0278 PROTEIN"/>
    <property type="match status" value="1"/>
</dbReference>
<organism evidence="4 5">
    <name type="scientific">Proteiniclasticum sediminis</name>
    <dbReference type="NCBI Taxonomy" id="2804028"/>
    <lineage>
        <taxon>Bacteria</taxon>
        <taxon>Bacillati</taxon>
        <taxon>Bacillota</taxon>
        <taxon>Clostridia</taxon>
        <taxon>Eubacteriales</taxon>
        <taxon>Clostridiaceae</taxon>
        <taxon>Proteiniclasticum</taxon>
    </lineage>
</organism>
<dbReference type="RefSeq" id="WP_211801270.1">
    <property type="nucleotide sequence ID" value="NZ_JAGSCS010000010.1"/>
</dbReference>
<feature type="active site" evidence="1">
    <location>
        <position position="66"/>
    </location>
</feature>
<feature type="binding site" evidence="2">
    <location>
        <position position="110"/>
    </location>
    <ligand>
        <name>substrate</name>
    </ligand>
</feature>
<evidence type="ECO:0000259" key="3">
    <source>
        <dbReference type="Pfam" id="PF22636"/>
    </source>
</evidence>